<dbReference type="SMART" id="SM00662">
    <property type="entry name" value="RPOLD"/>
    <property type="match status" value="1"/>
</dbReference>
<keyword evidence="4" id="KW-0539">Nucleus</keyword>
<name>A0AAD5SIC3_9FUNG</name>
<keyword evidence="9" id="KW-1185">Reference proteome</keyword>
<protein>
    <recommendedName>
        <fullName evidence="6">DNA-directed RNA polymerase II subunit RPB3</fullName>
    </recommendedName>
</protein>
<dbReference type="InterPro" id="IPR050518">
    <property type="entry name" value="Rpo3/RPB3_RNA_Pol_subunit"/>
</dbReference>
<dbReference type="Pfam" id="PF01193">
    <property type="entry name" value="RNA_pol_L"/>
    <property type="match status" value="1"/>
</dbReference>
<evidence type="ECO:0000256" key="5">
    <source>
        <dbReference type="ARBA" id="ARBA00025804"/>
    </source>
</evidence>
<keyword evidence="2" id="KW-0240">DNA-directed RNA polymerase</keyword>
<gene>
    <name evidence="8" type="primary">RPB3</name>
    <name evidence="8" type="ORF">HK097_011107</name>
</gene>
<evidence type="ECO:0000259" key="7">
    <source>
        <dbReference type="SMART" id="SM00662"/>
    </source>
</evidence>
<comment type="similarity">
    <text evidence="5">Belongs to the archaeal Rpo3/eukaryotic RPB3 RNA polymerase subunit family.</text>
</comment>
<dbReference type="GO" id="GO:0005665">
    <property type="term" value="C:RNA polymerase II, core complex"/>
    <property type="evidence" value="ECO:0007669"/>
    <property type="project" value="TreeGrafter"/>
</dbReference>
<dbReference type="GO" id="GO:0006366">
    <property type="term" value="P:transcription by RNA polymerase II"/>
    <property type="evidence" value="ECO:0007669"/>
    <property type="project" value="TreeGrafter"/>
</dbReference>
<dbReference type="SUPFAM" id="SSF55257">
    <property type="entry name" value="RBP11-like subunits of RNA polymerase"/>
    <property type="match status" value="1"/>
</dbReference>
<dbReference type="Gene3D" id="3.30.1360.10">
    <property type="entry name" value="RNA polymerase, RBP11-like subunit"/>
    <property type="match status" value="1"/>
</dbReference>
<dbReference type="Pfam" id="PF01000">
    <property type="entry name" value="RNA_pol_A_bac"/>
    <property type="match status" value="1"/>
</dbReference>
<evidence type="ECO:0000313" key="9">
    <source>
        <dbReference type="Proteomes" id="UP001212841"/>
    </source>
</evidence>
<dbReference type="Proteomes" id="UP001212841">
    <property type="component" value="Unassembled WGS sequence"/>
</dbReference>
<dbReference type="InterPro" id="IPR036643">
    <property type="entry name" value="RNApol_insert_sf"/>
</dbReference>
<comment type="caution">
    <text evidence="8">The sequence shown here is derived from an EMBL/GenBank/DDBJ whole genome shotgun (WGS) entry which is preliminary data.</text>
</comment>
<evidence type="ECO:0000313" key="8">
    <source>
        <dbReference type="EMBL" id="KAJ3055224.1"/>
    </source>
</evidence>
<comment type="subcellular location">
    <subcellularLocation>
        <location evidence="1">Nucleus</location>
    </subcellularLocation>
</comment>
<sequence>MDIDHNGIGSFAKSKIKITAADSDAIHFTLSDVDLSIANSLRRIMIAEVPTIAIDLVEFNENSSVLADEFIAHRMGLVPLISDHAKRLQYSNDCNCLNFCDNCSVTLTLDASCTTDTTMPVTTRQLQSNNDNVQPYFRDGADPGILLVKLRKGQSLSMRCIAKKGIAKNHAKWSPVTAVAFEYDPHNRLRHTVYWIENTVTGKPRWQEIEEQWPDSYYADQEDKPAPDGTFDYEAEPRTFYFQVESSGALAPGEIVHQGLEKLAAKVGGLLGCVREGYVWTEDELRYESEDKHPVEYRED</sequence>
<dbReference type="InterPro" id="IPR011263">
    <property type="entry name" value="DNA-dir_RNA_pol_RpoA/D/Rpb3"/>
</dbReference>
<evidence type="ECO:0000256" key="6">
    <source>
        <dbReference type="ARBA" id="ARBA00072506"/>
    </source>
</evidence>
<dbReference type="GO" id="GO:0003899">
    <property type="term" value="F:DNA-directed RNA polymerase activity"/>
    <property type="evidence" value="ECO:0007669"/>
    <property type="project" value="InterPro"/>
</dbReference>
<dbReference type="SUPFAM" id="SSF56553">
    <property type="entry name" value="Insert subdomain of RNA polymerase alpha subunit"/>
    <property type="match status" value="1"/>
</dbReference>
<dbReference type="EMBL" id="JADGJD010000089">
    <property type="protein sequence ID" value="KAJ3055224.1"/>
    <property type="molecule type" value="Genomic_DNA"/>
</dbReference>
<reference evidence="8" key="1">
    <citation type="submission" date="2020-05" db="EMBL/GenBank/DDBJ databases">
        <title>Phylogenomic resolution of chytrid fungi.</title>
        <authorList>
            <person name="Stajich J.E."/>
            <person name="Amses K."/>
            <person name="Simmons R."/>
            <person name="Seto K."/>
            <person name="Myers J."/>
            <person name="Bonds A."/>
            <person name="Quandt C.A."/>
            <person name="Barry K."/>
            <person name="Liu P."/>
            <person name="Grigoriev I."/>
            <person name="Longcore J.E."/>
            <person name="James T.Y."/>
        </authorList>
    </citation>
    <scope>NUCLEOTIDE SEQUENCE</scope>
    <source>
        <strain evidence="8">JEL0318</strain>
    </source>
</reference>
<dbReference type="InterPro" id="IPR011262">
    <property type="entry name" value="DNA-dir_RNA_pol_insert"/>
</dbReference>
<dbReference type="GO" id="GO:0046983">
    <property type="term" value="F:protein dimerization activity"/>
    <property type="evidence" value="ECO:0007669"/>
    <property type="project" value="InterPro"/>
</dbReference>
<proteinExistence type="inferred from homology"/>
<dbReference type="NCBIfam" id="NF001988">
    <property type="entry name" value="PRK00783.1"/>
    <property type="match status" value="1"/>
</dbReference>
<feature type="domain" description="DNA-directed RNA polymerase RpoA/D/Rpb3-type" evidence="7">
    <location>
        <begin position="25"/>
        <end position="273"/>
    </location>
</feature>
<dbReference type="PANTHER" id="PTHR11800">
    <property type="entry name" value="DNA-DIRECTED RNA POLYMERASE"/>
    <property type="match status" value="1"/>
</dbReference>
<dbReference type="InterPro" id="IPR022842">
    <property type="entry name" value="RNAP_Rpo3/Rpb3/RPAC1"/>
</dbReference>
<dbReference type="HAMAP" id="MF_00320">
    <property type="entry name" value="RNApol_arch_Rpo3"/>
    <property type="match status" value="1"/>
</dbReference>
<accession>A0AAD5SIC3</accession>
<dbReference type="CDD" id="cd07031">
    <property type="entry name" value="RNAP_II_RPB3"/>
    <property type="match status" value="1"/>
</dbReference>
<evidence type="ECO:0000256" key="2">
    <source>
        <dbReference type="ARBA" id="ARBA00022478"/>
    </source>
</evidence>
<evidence type="ECO:0000256" key="4">
    <source>
        <dbReference type="ARBA" id="ARBA00023242"/>
    </source>
</evidence>
<keyword evidence="3" id="KW-0804">Transcription</keyword>
<dbReference type="Gene3D" id="2.170.120.12">
    <property type="entry name" value="DNA-directed RNA polymerase, insert domain"/>
    <property type="match status" value="1"/>
</dbReference>
<dbReference type="FunFam" id="2.170.120.12:FF:000002">
    <property type="entry name" value="DNA-directed RNA polymerase II subunit RPB3"/>
    <property type="match status" value="1"/>
</dbReference>
<evidence type="ECO:0000256" key="1">
    <source>
        <dbReference type="ARBA" id="ARBA00004123"/>
    </source>
</evidence>
<dbReference type="AlphaFoldDB" id="A0AAD5SIC3"/>
<dbReference type="InterPro" id="IPR036603">
    <property type="entry name" value="RBP11-like"/>
</dbReference>
<organism evidence="8 9">
    <name type="scientific">Rhizophlyctis rosea</name>
    <dbReference type="NCBI Taxonomy" id="64517"/>
    <lineage>
        <taxon>Eukaryota</taxon>
        <taxon>Fungi</taxon>
        <taxon>Fungi incertae sedis</taxon>
        <taxon>Chytridiomycota</taxon>
        <taxon>Chytridiomycota incertae sedis</taxon>
        <taxon>Chytridiomycetes</taxon>
        <taxon>Rhizophlyctidales</taxon>
        <taxon>Rhizophlyctidaceae</taxon>
        <taxon>Rhizophlyctis</taxon>
    </lineage>
</organism>
<dbReference type="PANTHER" id="PTHR11800:SF2">
    <property type="entry name" value="DNA-DIRECTED RNA POLYMERASE II SUBUNIT RPB3"/>
    <property type="match status" value="1"/>
</dbReference>
<evidence type="ECO:0000256" key="3">
    <source>
        <dbReference type="ARBA" id="ARBA00023163"/>
    </source>
</evidence>